<proteinExistence type="inferred from homology"/>
<dbReference type="Pfam" id="PF04316">
    <property type="entry name" value="FlgM"/>
    <property type="match status" value="1"/>
</dbReference>
<keyword evidence="4" id="KW-1005">Bacterial flagellum biogenesis</keyword>
<feature type="compositionally biased region" description="Low complexity" evidence="9">
    <location>
        <begin position="23"/>
        <end position="45"/>
    </location>
</feature>
<evidence type="ECO:0000256" key="9">
    <source>
        <dbReference type="SAM" id="MobiDB-lite"/>
    </source>
</evidence>
<dbReference type="Proteomes" id="UP001557484">
    <property type="component" value="Unassembled WGS sequence"/>
</dbReference>
<sequence length="100" mass="10313">MIDRLDGSSLGQLRKLESGSAGGSKSEGVGASTAAAANNKASSTAETPLMERTRTQVNNSDGIDRQKVDAIKTAIRNGEFNIDASKVAEAMVNMEALTGA</sequence>
<evidence type="ECO:0000256" key="6">
    <source>
        <dbReference type="ARBA" id="ARBA00023163"/>
    </source>
</evidence>
<gene>
    <name evidence="11" type="primary">flgM</name>
    <name evidence="11" type="ORF">AB4875_07760</name>
</gene>
<reference evidence="11 12" key="1">
    <citation type="journal article" date="2011" name="Int. J. Syst. Evol. Microbiol.">
        <title>Zhongshania antarctica gen. nov., sp. nov. and Zhongshania guokunii sp. nov., gammaproteobacteria respectively isolated from coastal attached (fast) ice and surface seawater of the Antarctic.</title>
        <authorList>
            <person name="Li H.J."/>
            <person name="Zhang X.Y."/>
            <person name="Chen C.X."/>
            <person name="Zhang Y.J."/>
            <person name="Gao Z.M."/>
            <person name="Yu Y."/>
            <person name="Chen X.L."/>
            <person name="Chen B."/>
            <person name="Zhang Y.Z."/>
        </authorList>
    </citation>
    <scope>NUCLEOTIDE SEQUENCE [LARGE SCALE GENOMIC DNA]</scope>
    <source>
        <strain evidence="11 12">R06B22</strain>
    </source>
</reference>
<keyword evidence="6" id="KW-0804">Transcription</keyword>
<name>A0ABV3TW20_9GAMM</name>
<protein>
    <recommendedName>
        <fullName evidence="2">Negative regulator of flagellin synthesis</fullName>
    </recommendedName>
    <alternativeName>
        <fullName evidence="8">Anti-sigma-28 factor</fullName>
    </alternativeName>
</protein>
<evidence type="ECO:0000256" key="4">
    <source>
        <dbReference type="ARBA" id="ARBA00022795"/>
    </source>
</evidence>
<comment type="function">
    <text evidence="7">Responsible for the coupling of flagellin expression to flagellar assembly by preventing expression of the flagellin genes when a component of the middle class of proteins is defective. It negatively regulates flagellar genes by inhibiting the activity of FliA by directly binding to FliA.</text>
</comment>
<evidence type="ECO:0000256" key="7">
    <source>
        <dbReference type="ARBA" id="ARBA00024739"/>
    </source>
</evidence>
<evidence type="ECO:0000256" key="8">
    <source>
        <dbReference type="ARBA" id="ARBA00030117"/>
    </source>
</evidence>
<keyword evidence="12" id="KW-1185">Reference proteome</keyword>
<keyword evidence="3" id="KW-0678">Repressor</keyword>
<evidence type="ECO:0000256" key="5">
    <source>
        <dbReference type="ARBA" id="ARBA00023015"/>
    </source>
</evidence>
<accession>A0ABV3TW20</accession>
<comment type="similarity">
    <text evidence="1">Belongs to the FlgM family.</text>
</comment>
<evidence type="ECO:0000313" key="12">
    <source>
        <dbReference type="Proteomes" id="UP001557484"/>
    </source>
</evidence>
<evidence type="ECO:0000256" key="1">
    <source>
        <dbReference type="ARBA" id="ARBA00005322"/>
    </source>
</evidence>
<dbReference type="RefSeq" id="WP_368375487.1">
    <property type="nucleotide sequence ID" value="NZ_JBFRYB010000001.1"/>
</dbReference>
<evidence type="ECO:0000256" key="2">
    <source>
        <dbReference type="ARBA" id="ARBA00017823"/>
    </source>
</evidence>
<keyword evidence="5" id="KW-0805">Transcription regulation</keyword>
<dbReference type="SUPFAM" id="SSF101498">
    <property type="entry name" value="Anti-sigma factor FlgM"/>
    <property type="match status" value="1"/>
</dbReference>
<feature type="domain" description="Anti-sigma-28 factor FlgM C-terminal" evidence="10">
    <location>
        <begin position="50"/>
        <end position="93"/>
    </location>
</feature>
<keyword evidence="11" id="KW-0969">Cilium</keyword>
<dbReference type="EMBL" id="JBFRYB010000001">
    <property type="protein sequence ID" value="MEX1665382.1"/>
    <property type="molecule type" value="Genomic_DNA"/>
</dbReference>
<feature type="region of interest" description="Disordered" evidence="9">
    <location>
        <begin position="1"/>
        <end position="65"/>
    </location>
</feature>
<dbReference type="InterPro" id="IPR035890">
    <property type="entry name" value="Anti-sigma-28_factor_FlgM_sf"/>
</dbReference>
<dbReference type="InterPro" id="IPR031316">
    <property type="entry name" value="FlgM_C"/>
</dbReference>
<comment type="caution">
    <text evidence="11">The sequence shown here is derived from an EMBL/GenBank/DDBJ whole genome shotgun (WGS) entry which is preliminary data.</text>
</comment>
<dbReference type="NCBIfam" id="TIGR03824">
    <property type="entry name" value="FlgM_jcvi"/>
    <property type="match status" value="1"/>
</dbReference>
<keyword evidence="11" id="KW-0282">Flagellum</keyword>
<organism evidence="11 12">
    <name type="scientific">Zhongshania arctica</name>
    <dbReference type="NCBI Taxonomy" id="3238302"/>
    <lineage>
        <taxon>Bacteria</taxon>
        <taxon>Pseudomonadati</taxon>
        <taxon>Pseudomonadota</taxon>
        <taxon>Gammaproteobacteria</taxon>
        <taxon>Cellvibrionales</taxon>
        <taxon>Spongiibacteraceae</taxon>
        <taxon>Zhongshania</taxon>
    </lineage>
</organism>
<dbReference type="InterPro" id="IPR007412">
    <property type="entry name" value="FlgM"/>
</dbReference>
<evidence type="ECO:0000259" key="10">
    <source>
        <dbReference type="Pfam" id="PF04316"/>
    </source>
</evidence>
<evidence type="ECO:0000256" key="3">
    <source>
        <dbReference type="ARBA" id="ARBA00022491"/>
    </source>
</evidence>
<evidence type="ECO:0000313" key="11">
    <source>
        <dbReference type="EMBL" id="MEX1665382.1"/>
    </source>
</evidence>
<keyword evidence="11" id="KW-0966">Cell projection</keyword>